<feature type="transmembrane region" description="Helical" evidence="1">
    <location>
        <begin position="25"/>
        <end position="50"/>
    </location>
</feature>
<protein>
    <recommendedName>
        <fullName evidence="4">Polysaccharide biosynthesis protein C-terminal domain-containing protein</fullName>
    </recommendedName>
</protein>
<keyword evidence="1" id="KW-0812">Transmembrane</keyword>
<keyword evidence="1" id="KW-0472">Membrane</keyword>
<keyword evidence="1" id="KW-1133">Transmembrane helix</keyword>
<feature type="transmembrane region" description="Helical" evidence="1">
    <location>
        <begin position="56"/>
        <end position="75"/>
    </location>
</feature>
<comment type="caution">
    <text evidence="2">The sequence shown here is derived from an EMBL/GenBank/DDBJ whole genome shotgun (WGS) entry which is preliminary data.</text>
</comment>
<evidence type="ECO:0000256" key="1">
    <source>
        <dbReference type="SAM" id="Phobius"/>
    </source>
</evidence>
<keyword evidence="3" id="KW-1185">Reference proteome</keyword>
<proteinExistence type="predicted"/>
<dbReference type="AlphaFoldDB" id="A0A2N7U236"/>
<reference evidence="2 3" key="1">
    <citation type="submission" date="2018-01" db="EMBL/GenBank/DDBJ databases">
        <title>Halomonas endophytica sp. nov., isolated from storage liquid in the stems of Populus euphratica.</title>
        <authorList>
            <person name="Chen C."/>
        </authorList>
    </citation>
    <scope>NUCLEOTIDE SEQUENCE [LARGE SCALE GENOMIC DNA]</scope>
    <source>
        <strain evidence="2 3">MC28</strain>
    </source>
</reference>
<accession>A0A2N7U236</accession>
<gene>
    <name evidence="2" type="ORF">C1H69_14745</name>
</gene>
<evidence type="ECO:0000313" key="2">
    <source>
        <dbReference type="EMBL" id="PMR74492.1"/>
    </source>
</evidence>
<dbReference type="EMBL" id="PNRF01000028">
    <property type="protein sequence ID" value="PMR74492.1"/>
    <property type="molecule type" value="Genomic_DNA"/>
</dbReference>
<dbReference type="Proteomes" id="UP000235803">
    <property type="component" value="Unassembled WGS sequence"/>
</dbReference>
<name>A0A2N7U236_9GAMM</name>
<sequence length="87" mass="10095">MPFYLFFMINTTMNSLLYGREKTGYLALQSLITNVTVYGTAYALFVVGWLDPSLEGIAILFSIGILMDTLVTWWLHNRYFRESHYAI</sequence>
<evidence type="ECO:0000313" key="3">
    <source>
        <dbReference type="Proteomes" id="UP000235803"/>
    </source>
</evidence>
<evidence type="ECO:0008006" key="4">
    <source>
        <dbReference type="Google" id="ProtNLM"/>
    </source>
</evidence>
<organism evidence="2 3">
    <name type="scientific">Billgrantia endophytica</name>
    <dbReference type="NCBI Taxonomy" id="2033802"/>
    <lineage>
        <taxon>Bacteria</taxon>
        <taxon>Pseudomonadati</taxon>
        <taxon>Pseudomonadota</taxon>
        <taxon>Gammaproteobacteria</taxon>
        <taxon>Oceanospirillales</taxon>
        <taxon>Halomonadaceae</taxon>
        <taxon>Billgrantia</taxon>
    </lineage>
</organism>